<accession>A0A066WMQ3</accession>
<dbReference type="STRING" id="1492738.FEM21_17420"/>
<dbReference type="Proteomes" id="UP000027064">
    <property type="component" value="Unassembled WGS sequence"/>
</dbReference>
<comment type="caution">
    <text evidence="1">The sequence shown here is derived from an EMBL/GenBank/DDBJ whole genome shotgun (WGS) entry which is preliminary data.</text>
</comment>
<evidence type="ECO:0000313" key="1">
    <source>
        <dbReference type="EMBL" id="KDN55151.1"/>
    </source>
</evidence>
<dbReference type="eggNOG" id="ENOG50331HT">
    <property type="taxonomic scope" value="Bacteria"/>
</dbReference>
<dbReference type="RefSeq" id="WP_236353581.1">
    <property type="nucleotide sequence ID" value="NZ_JNCA01000016.1"/>
</dbReference>
<evidence type="ECO:0000313" key="2">
    <source>
        <dbReference type="Proteomes" id="UP000027064"/>
    </source>
</evidence>
<reference evidence="1 2" key="1">
    <citation type="submission" date="2014-05" db="EMBL/GenBank/DDBJ databases">
        <title>Genome Sequence of Flavobacterium sp. EM1321.</title>
        <authorList>
            <person name="Shin S.-K."/>
            <person name="Yi H."/>
        </authorList>
    </citation>
    <scope>NUCLEOTIDE SEQUENCE [LARGE SCALE GENOMIC DNA]</scope>
    <source>
        <strain evidence="1 2">EM1321</strain>
    </source>
</reference>
<dbReference type="PATRIC" id="fig|1492738.3.peg.1730"/>
<sequence>MSLNYWCNSFNLYKFAPLLLITMKQISDLTSNVLFETEKGYTYQCDTTDSIVVNFVDTVSSYKVQDFLIFQRKVNSVDIMNMLYDLSDQSDAQLIETTKKNFSRNLTICEIVQLRELLNGTKFTLSLNSMLCDVLIANLA</sequence>
<organism evidence="1 2">
    <name type="scientific">Flavobacterium seoulense</name>
    <dbReference type="NCBI Taxonomy" id="1492738"/>
    <lineage>
        <taxon>Bacteria</taxon>
        <taxon>Pseudomonadati</taxon>
        <taxon>Bacteroidota</taxon>
        <taxon>Flavobacteriia</taxon>
        <taxon>Flavobacteriales</taxon>
        <taxon>Flavobacteriaceae</taxon>
        <taxon>Flavobacterium</taxon>
    </lineage>
</organism>
<protein>
    <submittedName>
        <fullName evidence="1">Uncharacterized protein</fullName>
    </submittedName>
</protein>
<proteinExistence type="predicted"/>
<name>A0A066WMQ3_9FLAO</name>
<keyword evidence="2" id="KW-1185">Reference proteome</keyword>
<dbReference type="AlphaFoldDB" id="A0A066WMQ3"/>
<dbReference type="EMBL" id="JNCA01000016">
    <property type="protein sequence ID" value="KDN55151.1"/>
    <property type="molecule type" value="Genomic_DNA"/>
</dbReference>
<gene>
    <name evidence="1" type="ORF">FEM21_17420</name>
</gene>